<name>A0A1B2AEV0_9SPHN</name>
<reference evidence="2 3" key="1">
    <citation type="submission" date="2016-07" db="EMBL/GenBank/DDBJ databases">
        <title>Complete genome sequence of Altererythrobacter dongtanensis KCTC 22672, a type strain with esterase isolated from tidal flat.</title>
        <authorList>
            <person name="Cheng H."/>
            <person name="Wu Y.-H."/>
            <person name="Zhou P."/>
            <person name="Huo Y.-Y."/>
            <person name="Wang C.-S."/>
            <person name="Xu X.-W."/>
        </authorList>
    </citation>
    <scope>NUCLEOTIDE SEQUENCE [LARGE SCALE GENOMIC DNA]</scope>
    <source>
        <strain evidence="2 3">KCTC 22672</strain>
    </source>
</reference>
<dbReference type="PATRIC" id="fig|692370.5.peg.2200"/>
<evidence type="ECO:0000259" key="1">
    <source>
        <dbReference type="PROSITE" id="PS50234"/>
    </source>
</evidence>
<evidence type="ECO:0000313" key="3">
    <source>
        <dbReference type="Proteomes" id="UP000092932"/>
    </source>
</evidence>
<dbReference type="STRING" id="692370.A6F68_02186"/>
<evidence type="ECO:0000313" key="2">
    <source>
        <dbReference type="EMBL" id="ANY20687.1"/>
    </source>
</evidence>
<sequence>MIAASIAPLLAMVGGGVDMGRSYMAQARLQQACDAGVLAARKRLGSEAVVTGTIPEDAGLIGQRFFNVNYRAGAYGSVDRSFVMTLEDDYAISGVAQVTVPTSIMRIFGFNEVPIKVDCEAQINFSNTDVMMVLDVTGSMNETNPGDSASRLETLRGTVKSFYAQLAAAATAGTRIRYGFVPYSTNVNVGGLLEDDWVVDEWTYQSRVLESSTLGIVDWTYYTASSPVSGTRNTVEYSTYAASFDELDGFYCPTKPASSLSTSSTIKSTTTEVFIGPPAGAKVTQVIERTRNGKTYSVSLKDTTCVVTETTYTSYVDTYDKVTQPRFDESVSWLYRPVTIDVTNWRAETEGCMEERDTYKIDDYDNVDLTRALDLDIDLTPTGDPRTRWRPMYPGMIYGRAVEWSGAGSFVQHDVKTSKEFIAPQGLRTDACPAPSLRMQQLTSEELDDYLASLRAEGSTYHDIGMIWGGRLISPSGIFADENADVGPTQPTNRNLIFLTDGVTATLDLSYSSYGFEPVDQRRWDSAWKVKGQPVSLTSVVENRFAFACNEVRKRNITVWIVGFGTGLSQMMKDCAGEGHYFEAADAAELNATFATIAKNLSQLRIQR</sequence>
<accession>A0A1B2AEV0</accession>
<proteinExistence type="predicted"/>
<dbReference type="Pfam" id="PF13400">
    <property type="entry name" value="Tad"/>
    <property type="match status" value="1"/>
</dbReference>
<dbReference type="KEGG" id="ado:A6F68_02186"/>
<dbReference type="InterPro" id="IPR002035">
    <property type="entry name" value="VWF_A"/>
</dbReference>
<feature type="domain" description="VWFA" evidence="1">
    <location>
        <begin position="129"/>
        <end position="188"/>
    </location>
</feature>
<gene>
    <name evidence="2" type="ORF">A6F68_02186</name>
</gene>
<organism evidence="2 3">
    <name type="scientific">Tsuneonella dongtanensis</name>
    <dbReference type="NCBI Taxonomy" id="692370"/>
    <lineage>
        <taxon>Bacteria</taxon>
        <taxon>Pseudomonadati</taxon>
        <taxon>Pseudomonadota</taxon>
        <taxon>Alphaproteobacteria</taxon>
        <taxon>Sphingomonadales</taxon>
        <taxon>Erythrobacteraceae</taxon>
        <taxon>Tsuneonella</taxon>
    </lineage>
</organism>
<dbReference type="EMBL" id="CP016591">
    <property type="protein sequence ID" value="ANY20687.1"/>
    <property type="molecule type" value="Genomic_DNA"/>
</dbReference>
<protein>
    <recommendedName>
        <fullName evidence="1">VWFA domain-containing protein</fullName>
    </recommendedName>
</protein>
<keyword evidence="3" id="KW-1185">Reference proteome</keyword>
<dbReference type="InterPro" id="IPR036465">
    <property type="entry name" value="vWFA_dom_sf"/>
</dbReference>
<dbReference type="AlphaFoldDB" id="A0A1B2AEV0"/>
<dbReference type="InterPro" id="IPR028087">
    <property type="entry name" value="Tad_N"/>
</dbReference>
<dbReference type="SUPFAM" id="SSF53300">
    <property type="entry name" value="vWA-like"/>
    <property type="match status" value="1"/>
</dbReference>
<dbReference type="PROSITE" id="PS50234">
    <property type="entry name" value="VWFA"/>
    <property type="match status" value="1"/>
</dbReference>
<dbReference type="Gene3D" id="3.40.50.410">
    <property type="entry name" value="von Willebrand factor, type A domain"/>
    <property type="match status" value="2"/>
</dbReference>
<dbReference type="Proteomes" id="UP000092932">
    <property type="component" value="Chromosome"/>
</dbReference>